<gene>
    <name evidence="1" type="ORF">NU08_4263</name>
</gene>
<reference evidence="1 2" key="1">
    <citation type="submission" date="2014-12" db="EMBL/GenBank/DDBJ databases">
        <title>Genome sequence of Flavobacterium anhuiense RCM74.</title>
        <authorList>
            <person name="Kim J.F."/>
            <person name="Song J.Y."/>
            <person name="Kwak M.-J."/>
            <person name="Lee S.-W."/>
        </authorList>
    </citation>
    <scope>NUCLEOTIDE SEQUENCE [LARGE SCALE GENOMIC DNA]</scope>
    <source>
        <strain evidence="1 2">RCM74</strain>
    </source>
</reference>
<dbReference type="AlphaFoldDB" id="A0A444VTI5"/>
<evidence type="ECO:0000313" key="2">
    <source>
        <dbReference type="Proteomes" id="UP000290433"/>
    </source>
</evidence>
<dbReference type="OrthoDB" id="1148536at2"/>
<dbReference type="EMBL" id="JUIV01000024">
    <property type="protein sequence ID" value="RYJ36744.1"/>
    <property type="molecule type" value="Genomic_DNA"/>
</dbReference>
<evidence type="ECO:0000313" key="1">
    <source>
        <dbReference type="EMBL" id="RYJ36744.1"/>
    </source>
</evidence>
<organism evidence="1 2">
    <name type="scientific">Flavobacterium anhuiense</name>
    <dbReference type="NCBI Taxonomy" id="459526"/>
    <lineage>
        <taxon>Bacteria</taxon>
        <taxon>Pseudomonadati</taxon>
        <taxon>Bacteroidota</taxon>
        <taxon>Flavobacteriia</taxon>
        <taxon>Flavobacteriales</taxon>
        <taxon>Flavobacteriaceae</taxon>
        <taxon>Flavobacterium</taxon>
    </lineage>
</organism>
<comment type="caution">
    <text evidence="1">The sequence shown here is derived from an EMBL/GenBank/DDBJ whole genome shotgun (WGS) entry which is preliminary data.</text>
</comment>
<proteinExistence type="predicted"/>
<dbReference type="Proteomes" id="UP000290433">
    <property type="component" value="Unassembled WGS sequence"/>
</dbReference>
<dbReference type="RefSeq" id="WP_129748914.1">
    <property type="nucleotide sequence ID" value="NZ_JUIV01000024.1"/>
</dbReference>
<accession>A0A444VTI5</accession>
<sequence length="309" mass="36429">MNFEKIWTTELKNGIFGGLTPTLDPFDETTFYISDGWGSSYPSMKLRQLCFKDGKELNSSPIKNSTRCLHFNPDKKNIFAVSDNKIFQINRTDLSIVKKFEKGIQKYSDYISSNDKDSVLLMNFNGEYVFIYNYIEEKGFKKKLKTCRGIFKENNDIFLIFCPKIGSVQQFDLASNKTKEILKTDLFYNAYKSKSNTFYLHLGKLTEATPTTHERISPINKINIYSDFKLQTEIELDFKFENFIVSENEEKIYFINNNQIWIYLLPKKQIIDQITLNEKVRIAQVFDEQQVFLSYEYDKPNILTCWRFT</sequence>
<protein>
    <submittedName>
        <fullName evidence="1">Uncharacterized protein</fullName>
    </submittedName>
</protein>
<dbReference type="SUPFAM" id="SSF50969">
    <property type="entry name" value="YVTN repeat-like/Quinoprotein amine dehydrogenase"/>
    <property type="match status" value="1"/>
</dbReference>
<dbReference type="InterPro" id="IPR011044">
    <property type="entry name" value="Quino_amine_DH_bsu"/>
</dbReference>
<name>A0A444VTI5_9FLAO</name>